<sequence length="160" mass="18115">MNELFEAISLREAGKLAEANERLIELASAYPDNAEVQYQCAWSFDVLGQETAAVPFYERGIALGLPKEHEEGAYLGLGSTYRTLGNYKKAEQTLKKAMNLFPKNNAFPVFYAMVKYNQKEHGEAMQILLQLLAETTSDNDILEYQKAITFYADKLDIVWS</sequence>
<evidence type="ECO:0000256" key="1">
    <source>
        <dbReference type="PROSITE-ProRule" id="PRU00339"/>
    </source>
</evidence>
<protein>
    <submittedName>
        <fullName evidence="3">Tetratrico peptide repeat-containing protein</fullName>
    </submittedName>
</protein>
<dbReference type="EMBL" id="FOCD01000002">
    <property type="protein sequence ID" value="SEN54286.1"/>
    <property type="molecule type" value="Genomic_DNA"/>
</dbReference>
<dbReference type="RefSeq" id="WP_093880892.1">
    <property type="nucleotide sequence ID" value="NZ_FOCD01000002.1"/>
</dbReference>
<comment type="caution">
    <text evidence="3">The sequence shown here is derived from an EMBL/GenBank/DDBJ whole genome shotgun (WGS) entry which is preliminary data.</text>
</comment>
<dbReference type="InterPro" id="IPR041656">
    <property type="entry name" value="TPR_5"/>
</dbReference>
<dbReference type="SMART" id="SM00028">
    <property type="entry name" value="TPR"/>
    <property type="match status" value="1"/>
</dbReference>
<dbReference type="Gene3D" id="1.25.40.10">
    <property type="entry name" value="Tetratricopeptide repeat domain"/>
    <property type="match status" value="1"/>
</dbReference>
<reference evidence="3 4" key="1">
    <citation type="submission" date="2016-10" db="EMBL/GenBank/DDBJ databases">
        <authorList>
            <person name="Varghese N."/>
            <person name="Submissions S."/>
        </authorList>
    </citation>
    <scope>NUCLEOTIDE SEQUENCE [LARGE SCALE GENOMIC DNA]</scope>
    <source>
        <strain evidence="3 4">DSM 21619</strain>
    </source>
</reference>
<feature type="domain" description="Tetratrico peptide repeat group 5" evidence="2">
    <location>
        <begin position="37"/>
        <end position="155"/>
    </location>
</feature>
<dbReference type="PROSITE" id="PS50293">
    <property type="entry name" value="TPR_REGION"/>
    <property type="match status" value="1"/>
</dbReference>
<proteinExistence type="predicted"/>
<dbReference type="InterPro" id="IPR019734">
    <property type="entry name" value="TPR_rpt"/>
</dbReference>
<dbReference type="SUPFAM" id="SSF48452">
    <property type="entry name" value="TPR-like"/>
    <property type="match status" value="1"/>
</dbReference>
<dbReference type="Pfam" id="PF12688">
    <property type="entry name" value="TPR_5"/>
    <property type="match status" value="1"/>
</dbReference>
<feature type="repeat" description="TPR" evidence="1">
    <location>
        <begin position="71"/>
        <end position="104"/>
    </location>
</feature>
<evidence type="ECO:0000259" key="2">
    <source>
        <dbReference type="Pfam" id="PF12688"/>
    </source>
</evidence>
<dbReference type="Proteomes" id="UP000199735">
    <property type="component" value="Unassembled WGS sequence"/>
</dbReference>
<keyword evidence="1" id="KW-0802">TPR repeat</keyword>
<name>A0AAX2EH77_9BACI</name>
<evidence type="ECO:0000313" key="4">
    <source>
        <dbReference type="Proteomes" id="UP000199735"/>
    </source>
</evidence>
<gene>
    <name evidence="3" type="ORF">SAMN04489762_2489</name>
</gene>
<dbReference type="AlphaFoldDB" id="A0AAX2EH77"/>
<dbReference type="InterPro" id="IPR011990">
    <property type="entry name" value="TPR-like_helical_dom_sf"/>
</dbReference>
<evidence type="ECO:0000313" key="3">
    <source>
        <dbReference type="EMBL" id="SEN54286.1"/>
    </source>
</evidence>
<accession>A0AAX2EH77</accession>
<dbReference type="PROSITE" id="PS50005">
    <property type="entry name" value="TPR"/>
    <property type="match status" value="1"/>
</dbReference>
<organism evidence="3 4">
    <name type="scientific">Terribacillus saccharophilus</name>
    <dbReference type="NCBI Taxonomy" id="361277"/>
    <lineage>
        <taxon>Bacteria</taxon>
        <taxon>Bacillati</taxon>
        <taxon>Bacillota</taxon>
        <taxon>Bacilli</taxon>
        <taxon>Bacillales</taxon>
        <taxon>Bacillaceae</taxon>
        <taxon>Terribacillus</taxon>
    </lineage>
</organism>